<dbReference type="RefSeq" id="WP_120466160.1">
    <property type="nucleotide sequence ID" value="NZ_RAYQ01000001.1"/>
</dbReference>
<evidence type="ECO:0008006" key="3">
    <source>
        <dbReference type="Google" id="ProtNLM"/>
    </source>
</evidence>
<evidence type="ECO:0000313" key="2">
    <source>
        <dbReference type="Proteomes" id="UP000280696"/>
    </source>
</evidence>
<evidence type="ECO:0000313" key="1">
    <source>
        <dbReference type="EMBL" id="RKI94296.1"/>
    </source>
</evidence>
<accession>A0A3A9B464</accession>
<sequence>MDIRAYIEEKTGLPTAEVAFPNEQKLPYVIILDNTGEDGDDYHAQLLSHELAVEFYAQRIDPRNEKKLEDIFKKQKWKVKKARTWIKSEGMFETIYETNFIEKR</sequence>
<organism evidence="1 2">
    <name type="scientific">Parablautia intestinalis</name>
    <dbReference type="NCBI Taxonomy" id="2320100"/>
    <lineage>
        <taxon>Bacteria</taxon>
        <taxon>Bacillati</taxon>
        <taxon>Bacillota</taxon>
        <taxon>Clostridia</taxon>
        <taxon>Lachnospirales</taxon>
        <taxon>Lachnospiraceae</taxon>
        <taxon>Parablautia</taxon>
    </lineage>
</organism>
<reference evidence="1 2" key="1">
    <citation type="submission" date="2018-09" db="EMBL/GenBank/DDBJ databases">
        <title>Murine metabolic-syndrome-specific gut microbial biobank.</title>
        <authorList>
            <person name="Liu C."/>
        </authorList>
    </citation>
    <scope>NUCLEOTIDE SEQUENCE [LARGE SCALE GENOMIC DNA]</scope>
    <source>
        <strain evidence="1 2">0.1xD8-82</strain>
    </source>
</reference>
<dbReference type="Proteomes" id="UP000280696">
    <property type="component" value="Unassembled WGS sequence"/>
</dbReference>
<comment type="caution">
    <text evidence="1">The sequence shown here is derived from an EMBL/GenBank/DDBJ whole genome shotgun (WGS) entry which is preliminary data.</text>
</comment>
<dbReference type="AlphaFoldDB" id="A0A3A9B464"/>
<dbReference type="EMBL" id="RAYQ01000001">
    <property type="protein sequence ID" value="RKI94296.1"/>
    <property type="molecule type" value="Genomic_DNA"/>
</dbReference>
<protein>
    <recommendedName>
        <fullName evidence="3">DUF3168 domain-containing protein</fullName>
    </recommendedName>
</protein>
<keyword evidence="2" id="KW-1185">Reference proteome</keyword>
<name>A0A3A9B464_9FIRM</name>
<gene>
    <name evidence="1" type="ORF">D7V94_01765</name>
</gene>
<dbReference type="OrthoDB" id="2061576at2"/>
<proteinExistence type="predicted"/>